<evidence type="ECO:0000259" key="2">
    <source>
        <dbReference type="Pfam" id="PF12706"/>
    </source>
</evidence>
<dbReference type="PANTHER" id="PTHR15032:SF4">
    <property type="entry name" value="N-ACYL-PHOSPHATIDYLETHANOLAMINE-HYDROLYZING PHOSPHOLIPASE D"/>
    <property type="match status" value="1"/>
</dbReference>
<dbReference type="Gene3D" id="3.60.15.10">
    <property type="entry name" value="Ribonuclease Z/Hydroxyacylglutathione hydrolase-like"/>
    <property type="match status" value="1"/>
</dbReference>
<gene>
    <name evidence="3" type="ORF">GCM10010971_24400</name>
</gene>
<dbReference type="Pfam" id="PF12706">
    <property type="entry name" value="Lactamase_B_2"/>
    <property type="match status" value="1"/>
</dbReference>
<feature type="region of interest" description="Disordered" evidence="1">
    <location>
        <begin position="19"/>
        <end position="49"/>
    </location>
</feature>
<evidence type="ECO:0000313" key="4">
    <source>
        <dbReference type="Proteomes" id="UP000621859"/>
    </source>
</evidence>
<dbReference type="EMBL" id="BMLY01000003">
    <property type="protein sequence ID" value="GGP26621.1"/>
    <property type="molecule type" value="Genomic_DNA"/>
</dbReference>
<feature type="domain" description="Metallo-beta-lactamase" evidence="2">
    <location>
        <begin position="106"/>
        <end position="308"/>
    </location>
</feature>
<reference evidence="4" key="1">
    <citation type="journal article" date="2019" name="Int. J. Syst. Evol. Microbiol.">
        <title>The Global Catalogue of Microorganisms (GCM) 10K type strain sequencing project: providing services to taxonomists for standard genome sequencing and annotation.</title>
        <authorList>
            <consortium name="The Broad Institute Genomics Platform"/>
            <consortium name="The Broad Institute Genome Sequencing Center for Infectious Disease"/>
            <person name="Wu L."/>
            <person name="Ma J."/>
        </authorList>
    </citation>
    <scope>NUCLEOTIDE SEQUENCE [LARGE SCALE GENOMIC DNA]</scope>
    <source>
        <strain evidence="4">CGMCC 1.8860</strain>
    </source>
</reference>
<protein>
    <submittedName>
        <fullName evidence="3">MBL fold metallo-hydrolase</fullName>
    </submittedName>
</protein>
<evidence type="ECO:0000256" key="1">
    <source>
        <dbReference type="SAM" id="MobiDB-lite"/>
    </source>
</evidence>
<dbReference type="InterPro" id="IPR036866">
    <property type="entry name" value="RibonucZ/Hydroxyglut_hydro"/>
</dbReference>
<name>A0ABQ2PMI5_9NEIS</name>
<accession>A0ABQ2PMI5</accession>
<keyword evidence="4" id="KW-1185">Reference proteome</keyword>
<sequence length="360" mass="40378">MTWMRRTLALALTALTGNPHRNLHYDPAKSHHTPTGFRNRYPHGRPSGEDLRRWRAERKANNLPPPPGADLSAVAPNLDFIHQRQQDPAVTWIGHNTLLLQVAGLNILTDPVFSERCSPVQFAGPRRHQRPGVALAELPHIDIVLISHNHYDHLDHASVSGLYRQAGGPPVFAVALGMDIWMKRKFPHLPADKLITLDWWESAQTGDATLTFVPVQHWSARTPLDRNATLWGAWVLEVNHFRFFFSGDLGYSKDVADIAERFDGFDFAAIGIGAYEPRWFMQNQHVNPAESVQIHRELRSRQSMGIHWGTFELTDEALDQPPQDLDAACVEQGLAPGEFFVLRHGQTRVLAPGGGLDSAI</sequence>
<organism evidence="3 4">
    <name type="scientific">Silvimonas amylolytica</name>
    <dbReference type="NCBI Taxonomy" id="449663"/>
    <lineage>
        <taxon>Bacteria</taxon>
        <taxon>Pseudomonadati</taxon>
        <taxon>Pseudomonadota</taxon>
        <taxon>Betaproteobacteria</taxon>
        <taxon>Neisseriales</taxon>
        <taxon>Chitinibacteraceae</taxon>
        <taxon>Silvimonas</taxon>
    </lineage>
</organism>
<comment type="caution">
    <text evidence="3">The sequence shown here is derived from an EMBL/GenBank/DDBJ whole genome shotgun (WGS) entry which is preliminary data.</text>
</comment>
<dbReference type="SUPFAM" id="SSF56281">
    <property type="entry name" value="Metallo-hydrolase/oxidoreductase"/>
    <property type="match status" value="1"/>
</dbReference>
<proteinExistence type="predicted"/>
<dbReference type="Proteomes" id="UP000621859">
    <property type="component" value="Unassembled WGS sequence"/>
</dbReference>
<evidence type="ECO:0000313" key="3">
    <source>
        <dbReference type="EMBL" id="GGP26621.1"/>
    </source>
</evidence>
<dbReference type="PANTHER" id="PTHR15032">
    <property type="entry name" value="N-ACYL-PHOSPHATIDYLETHANOLAMINE-HYDROLYZING PHOSPHOLIPASE D"/>
    <property type="match status" value="1"/>
</dbReference>
<dbReference type="InterPro" id="IPR001279">
    <property type="entry name" value="Metallo-B-lactamas"/>
</dbReference>